<dbReference type="EMBL" id="AP024590">
    <property type="protein sequence ID" value="BCU57199.1"/>
    <property type="molecule type" value="Genomic_DNA"/>
</dbReference>
<reference evidence="2" key="1">
    <citation type="submission" date="2021-04" db="EMBL/GenBank/DDBJ databases">
        <title>Difference and commonality of drug resistance evolution in various bacteria. and drug sensitivity profiles.</title>
        <authorList>
            <person name="Maeda T."/>
            <person name="Shibai A."/>
            <person name="Kawada K."/>
            <person name="Kotani H."/>
            <person name="Tarusawa Y."/>
            <person name="Tanabe K."/>
            <person name="Furusawa C."/>
        </authorList>
    </citation>
    <scope>NUCLEOTIDE SEQUENCE</scope>
    <source>
        <strain evidence="2">JCM 8580</strain>
    </source>
</reference>
<protein>
    <submittedName>
        <fullName evidence="2">Uncharacterized protein</fullName>
    </submittedName>
</protein>
<sequence length="40" mass="4517">MRHRGVKLLLIGESAMRRAGADKKTDDSGDNNNDKRYDDP</sequence>
<feature type="region of interest" description="Disordered" evidence="1">
    <location>
        <begin position="1"/>
        <end position="40"/>
    </location>
</feature>
<evidence type="ECO:0000313" key="3">
    <source>
        <dbReference type="Proteomes" id="UP000682928"/>
    </source>
</evidence>
<accession>A0AA86IU13</accession>
<evidence type="ECO:0000256" key="1">
    <source>
        <dbReference type="SAM" id="MobiDB-lite"/>
    </source>
</evidence>
<name>A0AA86IU13_9ENTR</name>
<organism evidence="2 3">
    <name type="scientific">Enterobacter kobei</name>
    <dbReference type="NCBI Taxonomy" id="208224"/>
    <lineage>
        <taxon>Bacteria</taxon>
        <taxon>Pseudomonadati</taxon>
        <taxon>Pseudomonadota</taxon>
        <taxon>Gammaproteobacteria</taxon>
        <taxon>Enterobacterales</taxon>
        <taxon>Enterobacteriaceae</taxon>
        <taxon>Enterobacter</taxon>
        <taxon>Enterobacter cloacae complex</taxon>
    </lineage>
</organism>
<dbReference type="Proteomes" id="UP000682928">
    <property type="component" value="Chromosome"/>
</dbReference>
<evidence type="ECO:0000313" key="2">
    <source>
        <dbReference type="EMBL" id="BCU57199.1"/>
    </source>
</evidence>
<feature type="compositionally biased region" description="Basic and acidic residues" evidence="1">
    <location>
        <begin position="15"/>
        <end position="40"/>
    </location>
</feature>
<gene>
    <name evidence="2" type="ORF">ENKO_37930</name>
</gene>
<dbReference type="AlphaFoldDB" id="A0AA86IU13"/>
<proteinExistence type="predicted"/>